<dbReference type="Gene3D" id="3.40.50.1820">
    <property type="entry name" value="alpha/beta hydrolase"/>
    <property type="match status" value="1"/>
</dbReference>
<dbReference type="InterPro" id="IPR050266">
    <property type="entry name" value="AB_hydrolase_sf"/>
</dbReference>
<dbReference type="InterPro" id="IPR002410">
    <property type="entry name" value="Peptidase_S33"/>
</dbReference>
<proteinExistence type="inferred from homology"/>
<feature type="domain" description="AB hydrolase-1" evidence="3">
    <location>
        <begin position="107"/>
        <end position="372"/>
    </location>
</feature>
<dbReference type="Proteomes" id="UP000192813">
    <property type="component" value="Unassembled WGS sequence"/>
</dbReference>
<dbReference type="SUPFAM" id="SSF53474">
    <property type="entry name" value="alpha/beta-Hydrolases"/>
    <property type="match status" value="1"/>
</dbReference>
<evidence type="ECO:0000259" key="3">
    <source>
        <dbReference type="Pfam" id="PF00561"/>
    </source>
</evidence>
<organism evidence="4 5">
    <name type="scientific">Aerococcus viridans</name>
    <dbReference type="NCBI Taxonomy" id="1377"/>
    <lineage>
        <taxon>Bacteria</taxon>
        <taxon>Bacillati</taxon>
        <taxon>Bacillota</taxon>
        <taxon>Bacilli</taxon>
        <taxon>Lactobacillales</taxon>
        <taxon>Aerococcaceae</taxon>
        <taxon>Aerococcus</taxon>
    </lineage>
</organism>
<evidence type="ECO:0000313" key="5">
    <source>
        <dbReference type="Proteomes" id="UP000192813"/>
    </source>
</evidence>
<evidence type="ECO:0000313" key="4">
    <source>
        <dbReference type="EMBL" id="PNL91411.1"/>
    </source>
</evidence>
<name>A0A2J9PMZ0_9LACT</name>
<dbReference type="PROSITE" id="PS51257">
    <property type="entry name" value="PROKAR_LIPOPROTEIN"/>
    <property type="match status" value="1"/>
</dbReference>
<keyword evidence="2 4" id="KW-0378">Hydrolase</keyword>
<evidence type="ECO:0000256" key="2">
    <source>
        <dbReference type="ARBA" id="ARBA00022801"/>
    </source>
</evidence>
<reference evidence="5" key="1">
    <citation type="submission" date="2017-12" db="EMBL/GenBank/DDBJ databases">
        <title>FDA dAtabase for Regulatory Grade micrObial Sequences (FDA-ARGOS): Supporting development and validation of Infectious Disease Dx tests.</title>
        <authorList>
            <person name="Hoffmann M."/>
            <person name="Allard M."/>
            <person name="Evans P."/>
            <person name="Brown E."/>
            <person name="Tallon L."/>
            <person name="Sadzewicz L."/>
            <person name="Sengamalay N."/>
            <person name="Ott S."/>
            <person name="Godinez A."/>
            <person name="Nagaraj S."/>
            <person name="Vavikolanu K."/>
            <person name="Aluvathingal J."/>
            <person name="Nadendla S."/>
            <person name="Sichtig H."/>
        </authorList>
    </citation>
    <scope>NUCLEOTIDE SEQUENCE [LARGE SCALE GENOMIC DNA]</scope>
    <source>
        <strain evidence="5">FDAARGOS_249</strain>
    </source>
</reference>
<dbReference type="GO" id="GO:0006508">
    <property type="term" value="P:proteolysis"/>
    <property type="evidence" value="ECO:0007669"/>
    <property type="project" value="InterPro"/>
</dbReference>
<sequence length="393" mass="43522">MKNWLVLLVTSVVLTGCGLNYQDKGVDLDTLNVDEEVASLDEEPSLFTKDFEANGEEALSQFNAKLADLPAVELRDSGIQESHFLRLNGLDQYVYEVGQGEGLPVAIFLHGGPGFSYTNQADTLVGLSDQLNVLFWDQIGAGQTYEVNSNVEPNMVDLQASLTDLVAYTKARYGVEQVGIVGHSWGSALGVSYALDHPDDVAFYVGIGQVVTPVEDEAVALSQTRELATSLGRQDLLDQLSEISTDYPNTENFLTLAYEAAILRSVQRELGFGTADFVQYLPLLLTNQVDRLSAGEREMLDRILLNQRLYRELLATDIYARDLEFSMPFYLISGENDIQVPRSQSEKMIERVQAPTKEMMIIPDAGHTPMIDQETDFIQSLTTIINRIFSANG</sequence>
<dbReference type="EMBL" id="NBTM02000001">
    <property type="protein sequence ID" value="PNL91411.1"/>
    <property type="molecule type" value="Genomic_DNA"/>
</dbReference>
<dbReference type="Pfam" id="PF00561">
    <property type="entry name" value="Abhydrolase_1"/>
    <property type="match status" value="1"/>
</dbReference>
<dbReference type="AlphaFoldDB" id="A0A2J9PMZ0"/>
<dbReference type="InterPro" id="IPR000073">
    <property type="entry name" value="AB_hydrolase_1"/>
</dbReference>
<dbReference type="GO" id="GO:0016020">
    <property type="term" value="C:membrane"/>
    <property type="evidence" value="ECO:0007669"/>
    <property type="project" value="TreeGrafter"/>
</dbReference>
<dbReference type="PANTHER" id="PTHR43798">
    <property type="entry name" value="MONOACYLGLYCEROL LIPASE"/>
    <property type="match status" value="1"/>
</dbReference>
<protein>
    <submittedName>
        <fullName evidence="4">Alpha/beta hydrolase</fullName>
    </submittedName>
</protein>
<dbReference type="RefSeq" id="WP_083068366.1">
    <property type="nucleotide sequence ID" value="NZ_JBIWIT010000010.1"/>
</dbReference>
<dbReference type="PRINTS" id="PR00793">
    <property type="entry name" value="PROAMNOPTASE"/>
</dbReference>
<accession>A0A2J9PMZ0</accession>
<dbReference type="GO" id="GO:0004177">
    <property type="term" value="F:aminopeptidase activity"/>
    <property type="evidence" value="ECO:0007669"/>
    <property type="project" value="UniProtKB-EC"/>
</dbReference>
<evidence type="ECO:0000256" key="1">
    <source>
        <dbReference type="ARBA" id="ARBA00010088"/>
    </source>
</evidence>
<dbReference type="InterPro" id="IPR029058">
    <property type="entry name" value="AB_hydrolase_fold"/>
</dbReference>
<comment type="similarity">
    <text evidence="1">Belongs to the peptidase S33 family.</text>
</comment>
<gene>
    <name evidence="4" type="ORF">A6J77_003865</name>
</gene>
<comment type="caution">
    <text evidence="4">The sequence shown here is derived from an EMBL/GenBank/DDBJ whole genome shotgun (WGS) entry which is preliminary data.</text>
</comment>
<dbReference type="PANTHER" id="PTHR43798:SF33">
    <property type="entry name" value="HYDROLASE, PUTATIVE (AFU_ORTHOLOGUE AFUA_2G14860)-RELATED"/>
    <property type="match status" value="1"/>
</dbReference>